<evidence type="ECO:0000313" key="2">
    <source>
        <dbReference type="EMBL" id="MDT7831338.1"/>
    </source>
</evidence>
<evidence type="ECO:0000256" key="1">
    <source>
        <dbReference type="SAM" id="Phobius"/>
    </source>
</evidence>
<feature type="transmembrane region" description="Helical" evidence="1">
    <location>
        <begin position="169"/>
        <end position="195"/>
    </location>
</feature>
<feature type="transmembrane region" description="Helical" evidence="1">
    <location>
        <begin position="350"/>
        <end position="370"/>
    </location>
</feature>
<proteinExistence type="predicted"/>
<dbReference type="EMBL" id="JAVTTO010000001">
    <property type="protein sequence ID" value="MDT7831338.1"/>
    <property type="molecule type" value="Genomic_DNA"/>
</dbReference>
<dbReference type="RefSeq" id="WP_349240585.1">
    <property type="nucleotide sequence ID" value="NZ_JAVTTO010000001.1"/>
</dbReference>
<feature type="transmembrane region" description="Helical" evidence="1">
    <location>
        <begin position="376"/>
        <end position="398"/>
    </location>
</feature>
<feature type="transmembrane region" description="Helical" evidence="1">
    <location>
        <begin position="63"/>
        <end position="82"/>
    </location>
</feature>
<dbReference type="Proteomes" id="UP001257277">
    <property type="component" value="Unassembled WGS sequence"/>
</dbReference>
<dbReference type="Pfam" id="PF18940">
    <property type="entry name" value="DUF5687"/>
    <property type="match status" value="1"/>
</dbReference>
<feature type="transmembrane region" description="Helical" evidence="1">
    <location>
        <begin position="141"/>
        <end position="162"/>
    </location>
</feature>
<accession>A0ABU3LDQ2</accession>
<organism evidence="2 3">
    <name type="scientific">Asprobacillus argus</name>
    <dbReference type="NCBI Taxonomy" id="3076534"/>
    <lineage>
        <taxon>Bacteria</taxon>
        <taxon>Pseudomonadati</taxon>
        <taxon>Bacteroidota</taxon>
        <taxon>Flavobacteriia</taxon>
        <taxon>Flavobacteriales</taxon>
        <taxon>Flavobacteriaceae</taxon>
        <taxon>Asprobacillus</taxon>
    </lineage>
</organism>
<keyword evidence="1" id="KW-0472">Membrane</keyword>
<evidence type="ECO:0000313" key="3">
    <source>
        <dbReference type="Proteomes" id="UP001257277"/>
    </source>
</evidence>
<feature type="transmembrane region" description="Helical" evidence="1">
    <location>
        <begin position="23"/>
        <end position="51"/>
    </location>
</feature>
<feature type="transmembrane region" description="Helical" evidence="1">
    <location>
        <begin position="444"/>
        <end position="463"/>
    </location>
</feature>
<reference evidence="2 3" key="1">
    <citation type="submission" date="2023-09" db="EMBL/GenBank/DDBJ databases">
        <title>Novel taxa isolated from Blanes Bay.</title>
        <authorList>
            <person name="Rey-Velasco X."/>
            <person name="Lucena T."/>
        </authorList>
    </citation>
    <scope>NUCLEOTIDE SEQUENCE [LARGE SCALE GENOMIC DNA]</scope>
    <source>
        <strain evidence="2 3">S356</strain>
    </source>
</reference>
<sequence>MIGHFLKLEWKQYFRSSYWQKSIVLNVFLVFFALLMIVNFLSLGVASFFLIEEQMPGKDPLKVVNSFLIFAVFGDLVFRYLMQKLPVMNIKPMLILPVKKSKLVHYVLGKSMLSFFNFMPLFFYVPFAIVLIGKEYDATGALGWLFSMIFITLSSNFLNFLINKSQIAFGVIFVALGGLVAVQTLEVFDIASYAGVIFDTIFNYPTLVIVPMLLAGIFYYINFKQLRSRVYLDDVVSVKTKEANSADLSWADKMGDVAPFIKNDIRLIWRNKRPKTVFIMSFIFVLYVTIFFGNETYETKMPAFLIFASVFATGGFALNFGQFIPAWDSSYYKMLMSQNIKYRKYLESKWFLMVVMTSFLYILCIPYLFIYGVDEFLMLTAGAAFNIGFNSLFLLYAGSFNRKRIDLDKSAFANYQGTSATQFIIILPLMGLPMLLFWGFNSFFGFNAGIIAIATVGVLALLFKNYFMGLIEKKYINNKYAAIHAFDQKA</sequence>
<protein>
    <submittedName>
        <fullName evidence="2">DUF5687 family protein</fullName>
    </submittedName>
</protein>
<keyword evidence="3" id="KW-1185">Reference proteome</keyword>
<feature type="transmembrane region" description="Helical" evidence="1">
    <location>
        <begin position="419"/>
        <end position="438"/>
    </location>
</feature>
<gene>
    <name evidence="2" type="ORF">RQM59_03045</name>
</gene>
<keyword evidence="1" id="KW-0812">Transmembrane</keyword>
<feature type="transmembrane region" description="Helical" evidence="1">
    <location>
        <begin position="305"/>
        <end position="329"/>
    </location>
</feature>
<dbReference type="InterPro" id="IPR043742">
    <property type="entry name" value="DUF5687"/>
</dbReference>
<feature type="transmembrane region" description="Helical" evidence="1">
    <location>
        <begin position="103"/>
        <end position="129"/>
    </location>
</feature>
<feature type="transmembrane region" description="Helical" evidence="1">
    <location>
        <begin position="201"/>
        <end position="221"/>
    </location>
</feature>
<name>A0ABU3LDQ2_9FLAO</name>
<comment type="caution">
    <text evidence="2">The sequence shown here is derived from an EMBL/GenBank/DDBJ whole genome shotgun (WGS) entry which is preliminary data.</text>
</comment>
<keyword evidence="1" id="KW-1133">Transmembrane helix</keyword>
<feature type="transmembrane region" description="Helical" evidence="1">
    <location>
        <begin position="276"/>
        <end position="293"/>
    </location>
</feature>